<comment type="pathway">
    <text evidence="5">Amino-acid biosynthesis; L-methionine biosynthesis via de novo pathway; L-homocysteine from L-cystathionine: step 1/1.</text>
</comment>
<evidence type="ECO:0000256" key="5">
    <source>
        <dbReference type="ARBA" id="ARBA00046315"/>
    </source>
</evidence>
<evidence type="ECO:0000256" key="1">
    <source>
        <dbReference type="ARBA" id="ARBA00001933"/>
    </source>
</evidence>
<dbReference type="Proteomes" id="UP000186406">
    <property type="component" value="Unassembled WGS sequence"/>
</dbReference>
<dbReference type="RefSeq" id="WP_244530893.1">
    <property type="nucleotide sequence ID" value="NZ_FRXO01000005.1"/>
</dbReference>
<evidence type="ECO:0000256" key="3">
    <source>
        <dbReference type="ARBA" id="ARBA00022898"/>
    </source>
</evidence>
<keyword evidence="11" id="KW-1185">Reference proteome</keyword>
<dbReference type="EMBL" id="FRXO01000005">
    <property type="protein sequence ID" value="SHO66269.1"/>
    <property type="molecule type" value="Genomic_DNA"/>
</dbReference>
<dbReference type="FunFam" id="3.40.640.10:FF:000046">
    <property type="entry name" value="Cystathionine gamma-lyase"/>
    <property type="match status" value="1"/>
</dbReference>
<keyword evidence="4 10" id="KW-0456">Lyase</keyword>
<evidence type="ECO:0000313" key="11">
    <source>
        <dbReference type="Proteomes" id="UP000186406"/>
    </source>
</evidence>
<evidence type="ECO:0000256" key="8">
    <source>
        <dbReference type="PIRSR" id="PIRSR001434-2"/>
    </source>
</evidence>
<evidence type="ECO:0000256" key="6">
    <source>
        <dbReference type="ARBA" id="ARBA00047517"/>
    </source>
</evidence>
<comment type="catalytic activity">
    <reaction evidence="7">
        <text>an S-substituted L-cysteine + H2O = a thiol + pyruvate + NH4(+)</text>
        <dbReference type="Rhea" id="RHEA:18121"/>
        <dbReference type="ChEBI" id="CHEBI:15361"/>
        <dbReference type="ChEBI" id="CHEBI:15377"/>
        <dbReference type="ChEBI" id="CHEBI:28938"/>
        <dbReference type="ChEBI" id="CHEBI:29256"/>
        <dbReference type="ChEBI" id="CHEBI:58717"/>
        <dbReference type="EC" id="4.4.1.13"/>
    </reaction>
</comment>
<dbReference type="InterPro" id="IPR000277">
    <property type="entry name" value="Cys/Met-Metab_PyrdxlP-dep_enz"/>
</dbReference>
<dbReference type="GO" id="GO:0047804">
    <property type="term" value="F:cysteine-S-conjugate beta-lyase activity"/>
    <property type="evidence" value="ECO:0007669"/>
    <property type="project" value="UniProtKB-EC"/>
</dbReference>
<dbReference type="GO" id="GO:0019346">
    <property type="term" value="P:transsulfuration"/>
    <property type="evidence" value="ECO:0007669"/>
    <property type="project" value="InterPro"/>
</dbReference>
<protein>
    <submittedName>
        <fullName evidence="10">Cystathionine beta-lyase</fullName>
    </submittedName>
</protein>
<gene>
    <name evidence="10" type="ORF">SAMN02745172_02924</name>
</gene>
<keyword evidence="3 8" id="KW-0663">Pyridoxal phosphate</keyword>
<feature type="modified residue" description="N6-(pyridoxal phosphate)lysine" evidence="8">
    <location>
        <position position="214"/>
    </location>
</feature>
<proteinExistence type="inferred from homology"/>
<evidence type="ECO:0000313" key="10">
    <source>
        <dbReference type="EMBL" id="SHO66269.1"/>
    </source>
</evidence>
<accession>A0A1M7ZN83</accession>
<organism evidence="10 11">
    <name type="scientific">Pseudoxanthobacter soli DSM 19599</name>
    <dbReference type="NCBI Taxonomy" id="1123029"/>
    <lineage>
        <taxon>Bacteria</taxon>
        <taxon>Pseudomonadati</taxon>
        <taxon>Pseudomonadota</taxon>
        <taxon>Alphaproteobacteria</taxon>
        <taxon>Hyphomicrobiales</taxon>
        <taxon>Segnochrobactraceae</taxon>
        <taxon>Pseudoxanthobacter</taxon>
    </lineage>
</organism>
<comment type="catalytic activity">
    <reaction evidence="6">
        <text>L,L-cystathionine + H2O = L-homocysteine + pyruvate + NH4(+)</text>
        <dbReference type="Rhea" id="RHEA:13965"/>
        <dbReference type="ChEBI" id="CHEBI:15361"/>
        <dbReference type="ChEBI" id="CHEBI:15377"/>
        <dbReference type="ChEBI" id="CHEBI:28938"/>
        <dbReference type="ChEBI" id="CHEBI:58161"/>
        <dbReference type="ChEBI" id="CHEBI:58199"/>
    </reaction>
</comment>
<dbReference type="Gene3D" id="3.90.1150.10">
    <property type="entry name" value="Aspartate Aminotransferase, domain 1"/>
    <property type="match status" value="1"/>
</dbReference>
<dbReference type="InterPro" id="IPR054542">
    <property type="entry name" value="Cys_met_metab_PP"/>
</dbReference>
<dbReference type="InterPro" id="IPR006233">
    <property type="entry name" value="Cys_b_lyase_bac"/>
</dbReference>
<name>A0A1M7ZN83_9HYPH</name>
<dbReference type="GO" id="GO:0030170">
    <property type="term" value="F:pyridoxal phosphate binding"/>
    <property type="evidence" value="ECO:0007669"/>
    <property type="project" value="InterPro"/>
</dbReference>
<evidence type="ECO:0000256" key="2">
    <source>
        <dbReference type="ARBA" id="ARBA00009077"/>
    </source>
</evidence>
<evidence type="ECO:0000256" key="4">
    <source>
        <dbReference type="ARBA" id="ARBA00023239"/>
    </source>
</evidence>
<dbReference type="PROSITE" id="PS00868">
    <property type="entry name" value="CYS_MET_METAB_PP"/>
    <property type="match status" value="1"/>
</dbReference>
<dbReference type="NCBIfam" id="TIGR01324">
    <property type="entry name" value="cysta_beta_ly_B"/>
    <property type="match status" value="1"/>
</dbReference>
<sequence length="399" mass="43010">MTDTMPHDDRPVPDHKPATRVVHGGYDGHRFHGFVNPPVVHASTVLFENAEAHLADRQRYVYGRHATPTIEALSDAVTELEGAAGTKLAPSGLAAVTLALMSVLSPGDHLLMVDTVYGPTRKFCDGMLARLGVTTTYYDPAVGAGIAALIRPETRAIFLEAPGSGTFEMQDVPAITAEAARRGIVTLMDNTWATPLFFQPLAHGVDLSIQAGTKYISGHSDVMIGTVAASERVWPALQDTYRQLGLCVGPDDIYLAYRGLKTMAVRLDRHQANGLEIARWLAARPEVTRVRHPALPDDPGHALWRRDFSGASGLFAIEIAPVADAALIAFLDRLKLFGMGYSWGGYESLIVRARPELGRTAVPWTHSGTLLRLHIGLEDPADLIADLEAGFAAMAVAQG</sequence>
<dbReference type="AlphaFoldDB" id="A0A1M7ZN83"/>
<dbReference type="Gene3D" id="3.40.640.10">
    <property type="entry name" value="Type I PLP-dependent aspartate aminotransferase-like (Major domain)"/>
    <property type="match status" value="1"/>
</dbReference>
<dbReference type="PIRSF" id="PIRSF001434">
    <property type="entry name" value="CGS"/>
    <property type="match status" value="1"/>
</dbReference>
<dbReference type="STRING" id="1123029.SAMN02745172_02924"/>
<dbReference type="Pfam" id="PF01053">
    <property type="entry name" value="Cys_Met_Meta_PP"/>
    <property type="match status" value="1"/>
</dbReference>
<evidence type="ECO:0000256" key="7">
    <source>
        <dbReference type="ARBA" id="ARBA00047625"/>
    </source>
</evidence>
<reference evidence="10 11" key="1">
    <citation type="submission" date="2016-12" db="EMBL/GenBank/DDBJ databases">
        <authorList>
            <person name="Song W.-J."/>
            <person name="Kurnit D.M."/>
        </authorList>
    </citation>
    <scope>NUCLEOTIDE SEQUENCE [LARGE SCALE GENOMIC DNA]</scope>
    <source>
        <strain evidence="10 11">DSM 19599</strain>
    </source>
</reference>
<dbReference type="InterPro" id="IPR015424">
    <property type="entry name" value="PyrdxlP-dep_Trfase"/>
</dbReference>
<dbReference type="SUPFAM" id="SSF53383">
    <property type="entry name" value="PLP-dependent transferases"/>
    <property type="match status" value="1"/>
</dbReference>
<comment type="cofactor">
    <cofactor evidence="1 9">
        <name>pyridoxal 5'-phosphate</name>
        <dbReference type="ChEBI" id="CHEBI:597326"/>
    </cofactor>
</comment>
<evidence type="ECO:0000256" key="9">
    <source>
        <dbReference type="RuleBase" id="RU362118"/>
    </source>
</evidence>
<comment type="similarity">
    <text evidence="2 9">Belongs to the trans-sulfuration enzymes family.</text>
</comment>
<dbReference type="GO" id="GO:0019450">
    <property type="term" value="P:L-cysteine catabolic process to pyruvate"/>
    <property type="evidence" value="ECO:0007669"/>
    <property type="project" value="TreeGrafter"/>
</dbReference>
<dbReference type="InterPro" id="IPR015421">
    <property type="entry name" value="PyrdxlP-dep_Trfase_major"/>
</dbReference>
<dbReference type="PANTHER" id="PTHR43500">
    <property type="entry name" value="CYSTATHIONINE BETA-LYASE-RELATED"/>
    <property type="match status" value="1"/>
</dbReference>
<dbReference type="InterPro" id="IPR015422">
    <property type="entry name" value="PyrdxlP-dep_Trfase_small"/>
</dbReference>
<dbReference type="PANTHER" id="PTHR43500:SF1">
    <property type="entry name" value="CYSTATHIONINE BETA-LYASE-RELATED"/>
    <property type="match status" value="1"/>
</dbReference>